<accession>A0ABS2LA25</accession>
<dbReference type="EMBL" id="JAFBBO010000001">
    <property type="protein sequence ID" value="MBM7477286.1"/>
    <property type="molecule type" value="Genomic_DNA"/>
</dbReference>
<sequence length="41" mass="4483">MSHCLSMRFAGYLAREGIATSIGTVGDDNYLMESIIGLFKN</sequence>
<reference evidence="1 2" key="1">
    <citation type="submission" date="2021-01" db="EMBL/GenBank/DDBJ databases">
        <title>Sequencing the genomes of 1000 actinobacteria strains.</title>
        <authorList>
            <person name="Klenk H.-P."/>
        </authorList>
    </citation>
    <scope>NUCLEOTIDE SEQUENCE [LARGE SCALE GENOMIC DNA]</scope>
    <source>
        <strain evidence="1 2">DSM 46000</strain>
    </source>
</reference>
<keyword evidence="2" id="KW-1185">Reference proteome</keyword>
<organism evidence="1 2">
    <name type="scientific">Oerskovia jenensis</name>
    <dbReference type="NCBI Taxonomy" id="162169"/>
    <lineage>
        <taxon>Bacteria</taxon>
        <taxon>Bacillati</taxon>
        <taxon>Actinomycetota</taxon>
        <taxon>Actinomycetes</taxon>
        <taxon>Micrococcales</taxon>
        <taxon>Cellulomonadaceae</taxon>
        <taxon>Oerskovia</taxon>
    </lineage>
</organism>
<protein>
    <submittedName>
        <fullName evidence="1">Uncharacterized protein</fullName>
    </submittedName>
</protein>
<gene>
    <name evidence="1" type="ORF">JOD49_000206</name>
</gene>
<evidence type="ECO:0000313" key="1">
    <source>
        <dbReference type="EMBL" id="MBM7477286.1"/>
    </source>
</evidence>
<proteinExistence type="predicted"/>
<evidence type="ECO:0000313" key="2">
    <source>
        <dbReference type="Proteomes" id="UP000698059"/>
    </source>
</evidence>
<comment type="caution">
    <text evidence="1">The sequence shown here is derived from an EMBL/GenBank/DDBJ whole genome shotgun (WGS) entry which is preliminary data.</text>
</comment>
<dbReference type="Proteomes" id="UP000698059">
    <property type="component" value="Unassembled WGS sequence"/>
</dbReference>
<dbReference type="RefSeq" id="WP_275588962.1">
    <property type="nucleotide sequence ID" value="NZ_BAAAVF010000006.1"/>
</dbReference>
<name>A0ABS2LA25_9CELL</name>